<dbReference type="InterPro" id="IPR009057">
    <property type="entry name" value="Homeodomain-like_sf"/>
</dbReference>
<dbReference type="InterPro" id="IPR036388">
    <property type="entry name" value="WH-like_DNA-bd_sf"/>
</dbReference>
<dbReference type="SUPFAM" id="SSF46689">
    <property type="entry name" value="Homeodomain-like"/>
    <property type="match status" value="1"/>
</dbReference>
<gene>
    <name evidence="1" type="ORF">WMG39_08535</name>
</gene>
<dbReference type="Pfam" id="PF04255">
    <property type="entry name" value="DUF433"/>
    <property type="match status" value="1"/>
</dbReference>
<dbReference type="PANTHER" id="PTHR34849">
    <property type="entry name" value="SSL5025 PROTEIN"/>
    <property type="match status" value="1"/>
</dbReference>
<protein>
    <submittedName>
        <fullName evidence="1">DUF433 domain-containing protein</fullName>
    </submittedName>
</protein>
<dbReference type="Proteomes" id="UP001384579">
    <property type="component" value="Unassembled WGS sequence"/>
</dbReference>
<dbReference type="RefSeq" id="WP_340517818.1">
    <property type="nucleotide sequence ID" value="NZ_JBBLXS010000081.1"/>
</dbReference>
<proteinExistence type="predicted"/>
<dbReference type="Gene3D" id="1.10.10.10">
    <property type="entry name" value="Winged helix-like DNA-binding domain superfamily/Winged helix DNA-binding domain"/>
    <property type="match status" value="1"/>
</dbReference>
<sequence length="111" mass="12202">MTIQELEAQLLALTPIDKAEAINILTQSFKNSGRPIAKTPAVMGGDACIDNTRIPVWLLASYRNDGATDAFILDCYPHLSAADLVNVWAYTEAYSDEIESAIRQQDEADEI</sequence>
<accession>A0ABU8YKK6</accession>
<organism evidence="1 2">
    <name type="scientific">Microcoleus anatoxicus PTRS2</name>
    <dbReference type="NCBI Taxonomy" id="2705321"/>
    <lineage>
        <taxon>Bacteria</taxon>
        <taxon>Bacillati</taxon>
        <taxon>Cyanobacteriota</taxon>
        <taxon>Cyanophyceae</taxon>
        <taxon>Oscillatoriophycideae</taxon>
        <taxon>Oscillatoriales</taxon>
        <taxon>Microcoleaceae</taxon>
        <taxon>Microcoleus</taxon>
        <taxon>Microcoleus anatoxicus</taxon>
    </lineage>
</organism>
<dbReference type="PANTHER" id="PTHR34849:SF4">
    <property type="entry name" value="SLR1209 PROTEIN"/>
    <property type="match status" value="1"/>
</dbReference>
<evidence type="ECO:0000313" key="2">
    <source>
        <dbReference type="Proteomes" id="UP001384579"/>
    </source>
</evidence>
<dbReference type="InterPro" id="IPR007367">
    <property type="entry name" value="DUF433"/>
</dbReference>
<evidence type="ECO:0000313" key="1">
    <source>
        <dbReference type="EMBL" id="MEK0184904.1"/>
    </source>
</evidence>
<reference evidence="1 2" key="1">
    <citation type="journal article" date="2020" name="Harmful Algae">
        <title>Molecular and morphological characterization of a novel dihydroanatoxin-a producing Microcoleus species (cyanobacteria) from the Russian River, California, USA.</title>
        <authorList>
            <person name="Conklin K.Y."/>
            <person name="Stancheva R."/>
            <person name="Otten T.G."/>
            <person name="Fadness R."/>
            <person name="Boyer G.L."/>
            <person name="Read B."/>
            <person name="Zhang X."/>
            <person name="Sheath R.G."/>
        </authorList>
    </citation>
    <scope>NUCLEOTIDE SEQUENCE [LARGE SCALE GENOMIC DNA]</scope>
    <source>
        <strain evidence="1 2">PTRS2</strain>
    </source>
</reference>
<dbReference type="EMBL" id="JBBLXS010000081">
    <property type="protein sequence ID" value="MEK0184904.1"/>
    <property type="molecule type" value="Genomic_DNA"/>
</dbReference>
<comment type="caution">
    <text evidence="1">The sequence shown here is derived from an EMBL/GenBank/DDBJ whole genome shotgun (WGS) entry which is preliminary data.</text>
</comment>
<name>A0ABU8YKK6_9CYAN</name>
<keyword evidence="2" id="KW-1185">Reference proteome</keyword>